<dbReference type="InterPro" id="IPR036322">
    <property type="entry name" value="WD40_repeat_dom_sf"/>
</dbReference>
<dbReference type="InterPro" id="IPR052993">
    <property type="entry name" value="CFA-57"/>
</dbReference>
<feature type="coiled-coil region" evidence="1">
    <location>
        <begin position="1360"/>
        <end position="1387"/>
    </location>
</feature>
<feature type="compositionally biased region" description="Polar residues" evidence="2">
    <location>
        <begin position="577"/>
        <end position="593"/>
    </location>
</feature>
<gene>
    <name evidence="3" type="ORF">GMRT_14418</name>
</gene>
<feature type="coiled-coil region" evidence="1">
    <location>
        <begin position="1414"/>
        <end position="1448"/>
    </location>
</feature>
<dbReference type="VEuPathDB" id="GiardiaDB:GMRT_14418"/>
<comment type="caution">
    <text evidence="3">The sequence shown here is derived from an EMBL/GenBank/DDBJ whole genome shotgun (WGS) entry which is preliminary data.</text>
</comment>
<accession>A0A4Z1SPK2</accession>
<evidence type="ECO:0000256" key="1">
    <source>
        <dbReference type="SAM" id="Coils"/>
    </source>
</evidence>
<feature type="coiled-coil region" evidence="1">
    <location>
        <begin position="1503"/>
        <end position="1530"/>
    </location>
</feature>
<evidence type="ECO:0000256" key="2">
    <source>
        <dbReference type="SAM" id="MobiDB-lite"/>
    </source>
</evidence>
<dbReference type="PANTHER" id="PTHR32215">
    <property type="entry name" value="CILIA- AND FLAGELLA-ASSOCIATED PROTEIN 57"/>
    <property type="match status" value="1"/>
</dbReference>
<keyword evidence="1" id="KW-0175">Coiled coil</keyword>
<feature type="region of interest" description="Disordered" evidence="2">
    <location>
        <begin position="1761"/>
        <end position="1782"/>
    </location>
</feature>
<feature type="compositionally biased region" description="Low complexity" evidence="2">
    <location>
        <begin position="560"/>
        <end position="571"/>
    </location>
</feature>
<evidence type="ECO:0000313" key="4">
    <source>
        <dbReference type="Proteomes" id="UP000315496"/>
    </source>
</evidence>
<dbReference type="InterPro" id="IPR015943">
    <property type="entry name" value="WD40/YVTN_repeat-like_dom_sf"/>
</dbReference>
<feature type="region of interest" description="Disordered" evidence="2">
    <location>
        <begin position="524"/>
        <end position="593"/>
    </location>
</feature>
<dbReference type="Proteomes" id="UP000315496">
    <property type="component" value="Chromosome 3"/>
</dbReference>
<organism evidence="3 4">
    <name type="scientific">Giardia muris</name>
    <dbReference type="NCBI Taxonomy" id="5742"/>
    <lineage>
        <taxon>Eukaryota</taxon>
        <taxon>Metamonada</taxon>
        <taxon>Diplomonadida</taxon>
        <taxon>Hexamitidae</taxon>
        <taxon>Giardiinae</taxon>
        <taxon>Giardia</taxon>
    </lineage>
</organism>
<sequence length="1809" mass="200185">MSVFDTLTVEIRPRASFGHSLGAVPYSFAVDEYVVGYLMSQHIVIRCLPLNLAKYISLPSFVDQVLSVHVSPAGDHICLIELDSKQNVQLSIYSVFTAEHLATVVLADAVDGAPGALIPEAVHFTVDAKLLHITLPEPLSVILVIAWRENIVVDVVHLEPDVLVSRLCPFSSNSLITISTACAIKLWRTVDGELRDYAPTHMRGGLVRHVLEQGTLLEVVPFTCVWLEGSTAAVITNLGDILIFVGSAFAGLVPVELASSPELFRPSADAGKYILHGRVTAVEVVRERLLIGTSSGELVCVELQATLTDEFQTATSATPTPKNSVADAPDSANGRPCLSLGNVTAAVYPHRVLCTTLLQGSGIRSISCTDPHLAVIETDRGDMHTWPLNLDYLLALDQENITLGVKGPLDREGRFARDMRMTADKFIPRLSFATEVEQERERMFETLRSYQRGQNEAAVQQFCTLITDALNAEAHALTLISDDATIDTSGLQSFLILQRVVEVLQEKGPFEMRQKRLHDLLDGMESVLPDSPPESRESTRSHSARPTSSTHRVEARSTSARQYPAYANAAAHDARQGFQSRQSSQARTTNAGLSTISKAQDTIAAALSSLNEKLLKQAPKPKLASLAVSSPIGAEDADRGTLLNRFSAMYLWSLIVQGYPLPNLPPPPLFQQCAGPRTTICRGGVLPAGARVGLPLPTHIGRITCLCGHDTSETFLVGTTEGYVLAGSYEEGRIFAHMKVGSPVNSLLLHPNGTMGIVHYMETLGCFSIGDGELTLFQHFIEPNVRLLALSNGGAYLATHTESESKSSVVVRNVSDFSLAFDLAVHTTTLIHLSFLPGDTMLLTVDKDGLIIGHSIVEKKRIFEHSLRGVRLLATIPLVGRQIPIDVLSQASANSVLNNEDEGASYDDMAYIQDESRRETALSAARSARPISPIADTQMSYEGVFKQGTIIDTPCYEPVVVACVDNRGEYYEVISKTTLNQCTLIEDDLVQSILLLPPPLPLDDFFNGPYMEKVLALRQARTVGPTHFTDTSVAALFGAVQEEYLIRSRDTSVQEPFDPSPIYQYGSLRHEIIETDAKDGLMDVAADFEGYVADQLEARLEKSSDGDEQNPDEDAYTESTSSPTSKTIVRNFTKAAAKLYAQRPVQLSEPPVQYFIVASQFGWINVFAWPIRIPKVVYRRRLHSSLDTHALLLRGSVLITASGNELIISDVHFTVSATAILNATDKSDALKQLKHVLAESMTDGSYTRSIPLPLTRYIPALPNTSVLRSRAFESSLNQTTLSALMSIADTWTSMDYRIALLREATTDHIGKLHGKVQYVKNTIAVCTSEVGTLGSNEAAANRKMLDGFGEMHAAALAKIQNQYNETIQQLQGDILQLERLIDDEDRRFADADVAVGERRDAALQAENEYRRRVVSDLNIRIDQQDALLARLEAASTEELRQIEEERVEAVKSVRTVGQDALIREKDAVDALHNWETMQQRRITTLSTQTQNLENEHRLEVKRITHYREELAKLQMEIERERRVLQQRDDAVAAQERSLFAISEEVKRLGKLQFVLNHRIGELKEEIRPRDTLIVDMREEVSGLSEKLESVNQDWIRIGAAATSEETAIESLNSRVASMTQKLRQYRRTRTEIQKAISTLVTENNTADWPARLRDLWKAYKPTYDELQRLPGPKDNGMAENPRVAAELLEHKAHLKRKIDGLYNELKVESQTFETAQTLCLNENSALLTESHRLRDENISLTAQLQRVVSMLEEIRLRELSRKSHPPLRAPSPTSQSEPRTIRVHSTEELTEEAARINDIISSVQGGNGL</sequence>
<proteinExistence type="predicted"/>
<dbReference type="OrthoDB" id="10251741at2759"/>
<dbReference type="SUPFAM" id="SSF50978">
    <property type="entry name" value="WD40 repeat-like"/>
    <property type="match status" value="1"/>
</dbReference>
<keyword evidence="4" id="KW-1185">Reference proteome</keyword>
<dbReference type="PANTHER" id="PTHR32215:SF0">
    <property type="entry name" value="CILIA- AND FLAGELLA-ASSOCIATED PROTEIN 57"/>
    <property type="match status" value="1"/>
</dbReference>
<evidence type="ECO:0000313" key="3">
    <source>
        <dbReference type="EMBL" id="TNJ27580.1"/>
    </source>
</evidence>
<feature type="compositionally biased region" description="Acidic residues" evidence="2">
    <location>
        <begin position="1106"/>
        <end position="1116"/>
    </location>
</feature>
<protein>
    <submittedName>
        <fullName evidence="3">Coiled-coil protein</fullName>
    </submittedName>
</protein>
<reference evidence="3 4" key="1">
    <citation type="submission" date="2019-05" db="EMBL/GenBank/DDBJ databases">
        <title>The compact genome of Giardia muris reveals important steps in the evolution of intestinal protozoan parasites.</title>
        <authorList>
            <person name="Xu F."/>
            <person name="Jimenez-Gonzalez A."/>
            <person name="Einarsson E."/>
            <person name="Astvaldsson A."/>
            <person name="Peirasmaki D."/>
            <person name="Eckmann L."/>
            <person name="Andersson J.O."/>
            <person name="Svard S.G."/>
            <person name="Jerlstrom-Hultqvist J."/>
        </authorList>
    </citation>
    <scope>NUCLEOTIDE SEQUENCE [LARGE SCALE GENOMIC DNA]</scope>
    <source>
        <strain evidence="3 4">Roberts-Thomson</strain>
    </source>
</reference>
<feature type="region of interest" description="Disordered" evidence="2">
    <location>
        <begin position="1101"/>
        <end position="1124"/>
    </location>
</feature>
<dbReference type="Gene3D" id="2.130.10.10">
    <property type="entry name" value="YVTN repeat-like/Quinoprotein amine dehydrogenase"/>
    <property type="match status" value="1"/>
</dbReference>
<dbReference type="EMBL" id="VDLU01000003">
    <property type="protein sequence ID" value="TNJ27580.1"/>
    <property type="molecule type" value="Genomic_DNA"/>
</dbReference>
<name>A0A4Z1SPK2_GIAMU</name>
<feature type="coiled-coil region" evidence="1">
    <location>
        <begin position="1573"/>
        <end position="1635"/>
    </location>
</feature>